<dbReference type="InterPro" id="IPR010982">
    <property type="entry name" value="Lambda_DNA-bd_dom_sf"/>
</dbReference>
<dbReference type="Proteomes" id="UP000621500">
    <property type="component" value="Unassembled WGS sequence"/>
</dbReference>
<organism evidence="2 3">
    <name type="scientific">Plantactinospora mayteni</name>
    <dbReference type="NCBI Taxonomy" id="566021"/>
    <lineage>
        <taxon>Bacteria</taxon>
        <taxon>Bacillati</taxon>
        <taxon>Actinomycetota</taxon>
        <taxon>Actinomycetes</taxon>
        <taxon>Micromonosporales</taxon>
        <taxon>Micromonosporaceae</taxon>
        <taxon>Plantactinospora</taxon>
    </lineage>
</organism>
<proteinExistence type="predicted"/>
<evidence type="ECO:0000313" key="3">
    <source>
        <dbReference type="Proteomes" id="UP000621500"/>
    </source>
</evidence>
<accession>A0ABQ4EZ79</accession>
<dbReference type="SUPFAM" id="SSF47413">
    <property type="entry name" value="lambda repressor-like DNA-binding domains"/>
    <property type="match status" value="1"/>
</dbReference>
<comment type="caution">
    <text evidence="2">The sequence shown here is derived from an EMBL/GenBank/DDBJ whole genome shotgun (WGS) entry which is preliminary data.</text>
</comment>
<evidence type="ECO:0000259" key="1">
    <source>
        <dbReference type="PROSITE" id="PS50943"/>
    </source>
</evidence>
<evidence type="ECO:0000313" key="2">
    <source>
        <dbReference type="EMBL" id="GIG99941.1"/>
    </source>
</evidence>
<name>A0ABQ4EZ79_9ACTN</name>
<dbReference type="CDD" id="cd00093">
    <property type="entry name" value="HTH_XRE"/>
    <property type="match status" value="1"/>
</dbReference>
<dbReference type="SMART" id="SM00530">
    <property type="entry name" value="HTH_XRE"/>
    <property type="match status" value="1"/>
</dbReference>
<gene>
    <name evidence="2" type="ORF">Pma05_65140</name>
</gene>
<sequence length="276" mass="31570">MGQCEYTRERQVTIIVSDHQDLRSWLRQLRVARKLSQEKVAAALHVSKSLIQQFESGKLTPQDDTAERLDEFFGTGDEIRKLAKIEREDRQPWLRSWFEQERRAMLLRTWEPLLIPGLLQCEAYMREVFSAVPRNAGRIDELIATRRERQANTILRDDPVALSAIIGEIALRRGPRELLKEQWGYLVDAGHRPHVKIRVIPAEAEGIHVGLSGSFNIASMPDGRRSGLMDDQLTGHPVINHGDLGHLDLAWEEIDALALPVLQTRDLILRMLEDAK</sequence>
<reference evidence="2 3" key="1">
    <citation type="submission" date="2021-01" db="EMBL/GenBank/DDBJ databases">
        <title>Whole genome shotgun sequence of Plantactinospora mayteni NBRC 109088.</title>
        <authorList>
            <person name="Komaki H."/>
            <person name="Tamura T."/>
        </authorList>
    </citation>
    <scope>NUCLEOTIDE SEQUENCE [LARGE SCALE GENOMIC DNA]</scope>
    <source>
        <strain evidence="2 3">NBRC 109088</strain>
    </source>
</reference>
<dbReference type="InterPro" id="IPR001387">
    <property type="entry name" value="Cro/C1-type_HTH"/>
</dbReference>
<dbReference type="PROSITE" id="PS50943">
    <property type="entry name" value="HTH_CROC1"/>
    <property type="match status" value="1"/>
</dbReference>
<protein>
    <recommendedName>
        <fullName evidence="1">HTH cro/C1-type domain-containing protein</fullName>
    </recommendedName>
</protein>
<feature type="domain" description="HTH cro/C1-type" evidence="1">
    <location>
        <begin position="26"/>
        <end position="79"/>
    </location>
</feature>
<dbReference type="Pfam" id="PF19054">
    <property type="entry name" value="DUF5753"/>
    <property type="match status" value="1"/>
</dbReference>
<dbReference type="Gene3D" id="1.10.260.40">
    <property type="entry name" value="lambda repressor-like DNA-binding domains"/>
    <property type="match status" value="1"/>
</dbReference>
<dbReference type="InterPro" id="IPR043917">
    <property type="entry name" value="DUF5753"/>
</dbReference>
<keyword evidence="3" id="KW-1185">Reference proteome</keyword>
<dbReference type="Pfam" id="PF13560">
    <property type="entry name" value="HTH_31"/>
    <property type="match status" value="1"/>
</dbReference>
<dbReference type="EMBL" id="BONX01000048">
    <property type="protein sequence ID" value="GIG99941.1"/>
    <property type="molecule type" value="Genomic_DNA"/>
</dbReference>